<protein>
    <submittedName>
        <fullName evidence="1">Uncharacterized protein</fullName>
    </submittedName>
</protein>
<evidence type="ECO:0000313" key="2">
    <source>
        <dbReference type="Proteomes" id="UP000224829"/>
    </source>
</evidence>
<organism evidence="1 2">
    <name type="scientific">Pseudomonas phage Noxifer</name>
    <dbReference type="NCBI Taxonomy" id="2006684"/>
    <lineage>
        <taxon>Viruses</taxon>
        <taxon>Duplodnaviria</taxon>
        <taxon>Heunggongvirae</taxon>
        <taxon>Uroviricota</taxon>
        <taxon>Caudoviricetes</taxon>
        <taxon>Chimalliviridae</taxon>
        <taxon>Noxifervirus</taxon>
        <taxon>Noxifervirus noxifer</taxon>
    </lineage>
</organism>
<name>A0A1Y0T0Y7_9CAUD</name>
<keyword evidence="2" id="KW-1185">Reference proteome</keyword>
<evidence type="ECO:0000313" key="1">
    <source>
        <dbReference type="EMBL" id="ARV77178.1"/>
    </source>
</evidence>
<dbReference type="EMBL" id="MF063068">
    <property type="protein sequence ID" value="ARV77178.1"/>
    <property type="molecule type" value="Genomic_DNA"/>
</dbReference>
<gene>
    <name evidence="1" type="ORF">NOXIFER_7</name>
</gene>
<reference evidence="1 2" key="1">
    <citation type="submission" date="2017-05" db="EMBL/GenBank/DDBJ databases">
        <authorList>
            <person name="Song R."/>
            <person name="Chenine A.L."/>
            <person name="Ruprecht R.M."/>
        </authorList>
    </citation>
    <scope>NUCLEOTIDE SEQUENCE [LARGE SCALE GENOMIC DNA]</scope>
</reference>
<proteinExistence type="predicted"/>
<accession>A0A1Y0T0Y7</accession>
<dbReference type="Proteomes" id="UP000224829">
    <property type="component" value="Segment"/>
</dbReference>
<sequence length="213" mass="23780">MTTIHARIDSSKLSNLRMISSNRAEYNGRQIDFTTTFTNHLEIRAIRELNGHTVSASELRNWPDYRVAQDEGIMALFASNKKWTSLKFGIDTHKVDLQVVQGHSEPKETEDLAHLLYCIELMADGFAYESGGVFSEIRQIGYHDAINLASTGSASSLRVKTRLGQLEFWAPVLDVVANIPRQRRPSVSESNYATAGETIARIVGIGMAALLRR</sequence>